<organism evidence="11 12">
    <name type="scientific">Halocaridina rubra</name>
    <name type="common">Hawaiian red shrimp</name>
    <dbReference type="NCBI Taxonomy" id="373956"/>
    <lineage>
        <taxon>Eukaryota</taxon>
        <taxon>Metazoa</taxon>
        <taxon>Ecdysozoa</taxon>
        <taxon>Arthropoda</taxon>
        <taxon>Crustacea</taxon>
        <taxon>Multicrustacea</taxon>
        <taxon>Malacostraca</taxon>
        <taxon>Eumalacostraca</taxon>
        <taxon>Eucarida</taxon>
        <taxon>Decapoda</taxon>
        <taxon>Pleocyemata</taxon>
        <taxon>Caridea</taxon>
        <taxon>Atyoidea</taxon>
        <taxon>Atyidae</taxon>
        <taxon>Halocaridina</taxon>
    </lineage>
</organism>
<feature type="transmembrane region" description="Helical" evidence="10">
    <location>
        <begin position="114"/>
        <end position="137"/>
    </location>
</feature>
<evidence type="ECO:0000313" key="12">
    <source>
        <dbReference type="Proteomes" id="UP001381693"/>
    </source>
</evidence>
<keyword evidence="6 10" id="KW-1133">Transmembrane helix</keyword>
<dbReference type="Proteomes" id="UP001381693">
    <property type="component" value="Unassembled WGS sequence"/>
</dbReference>
<protein>
    <recommendedName>
        <fullName evidence="10">Protein ARV</fullName>
    </recommendedName>
</protein>
<evidence type="ECO:0000256" key="6">
    <source>
        <dbReference type="ARBA" id="ARBA00022989"/>
    </source>
</evidence>
<keyword evidence="3 10" id="KW-0813">Transport</keyword>
<keyword evidence="4 10" id="KW-0812">Transmembrane</keyword>
<comment type="caution">
    <text evidence="11">The sequence shown here is derived from an EMBL/GenBank/DDBJ whole genome shotgun (WGS) entry which is preliminary data.</text>
</comment>
<accession>A0AAN8ZT48</accession>
<comment type="function">
    <text evidence="10">Mediator of sterol homeostasis involved in sterol uptake, trafficking and distribution into membranes.</text>
</comment>
<dbReference type="InterPro" id="IPR007290">
    <property type="entry name" value="Arv1"/>
</dbReference>
<proteinExistence type="inferred from homology"/>
<dbReference type="GO" id="GO:0032366">
    <property type="term" value="P:intracellular sterol transport"/>
    <property type="evidence" value="ECO:0007669"/>
    <property type="project" value="UniProtKB-UniRule"/>
</dbReference>
<evidence type="ECO:0000256" key="5">
    <source>
        <dbReference type="ARBA" id="ARBA00022824"/>
    </source>
</evidence>
<keyword evidence="12" id="KW-1185">Reference proteome</keyword>
<dbReference type="GO" id="GO:0005789">
    <property type="term" value="C:endoplasmic reticulum membrane"/>
    <property type="evidence" value="ECO:0007669"/>
    <property type="project" value="UniProtKB-SubCell"/>
</dbReference>
<feature type="transmembrane region" description="Helical" evidence="10">
    <location>
        <begin position="206"/>
        <end position="228"/>
    </location>
</feature>
<dbReference type="AlphaFoldDB" id="A0AAN8ZT48"/>
<evidence type="ECO:0000256" key="2">
    <source>
        <dbReference type="ARBA" id="ARBA00009187"/>
    </source>
</evidence>
<evidence type="ECO:0000256" key="1">
    <source>
        <dbReference type="ARBA" id="ARBA00004477"/>
    </source>
</evidence>
<dbReference type="GO" id="GO:0097036">
    <property type="term" value="P:regulation of plasma membrane sterol distribution"/>
    <property type="evidence" value="ECO:0007669"/>
    <property type="project" value="UniProtKB-UniRule"/>
</dbReference>
<dbReference type="GO" id="GO:0005794">
    <property type="term" value="C:Golgi apparatus"/>
    <property type="evidence" value="ECO:0007669"/>
    <property type="project" value="TreeGrafter"/>
</dbReference>
<dbReference type="EMBL" id="JAXCGZ010023057">
    <property type="protein sequence ID" value="KAK7017976.1"/>
    <property type="molecule type" value="Genomic_DNA"/>
</dbReference>
<keyword evidence="5 10" id="KW-0256">Endoplasmic reticulum</keyword>
<dbReference type="GO" id="GO:0032541">
    <property type="term" value="C:cortical endoplasmic reticulum"/>
    <property type="evidence" value="ECO:0007669"/>
    <property type="project" value="TreeGrafter"/>
</dbReference>
<evidence type="ECO:0000313" key="11">
    <source>
        <dbReference type="EMBL" id="KAK7017976.1"/>
    </source>
</evidence>
<reference evidence="11 12" key="1">
    <citation type="submission" date="2023-11" db="EMBL/GenBank/DDBJ databases">
        <title>Halocaridina rubra genome assembly.</title>
        <authorList>
            <person name="Smith C."/>
        </authorList>
    </citation>
    <scope>NUCLEOTIDE SEQUENCE [LARGE SCALE GENOMIC DNA]</scope>
    <source>
        <strain evidence="11">EP-1</strain>
        <tissue evidence="11">Whole</tissue>
    </source>
</reference>
<keyword evidence="8 10" id="KW-0443">Lipid metabolism</keyword>
<dbReference type="PANTHER" id="PTHR14467:SF0">
    <property type="entry name" value="PROTEIN ARV1"/>
    <property type="match status" value="1"/>
</dbReference>
<evidence type="ECO:0000256" key="9">
    <source>
        <dbReference type="ARBA" id="ARBA00023136"/>
    </source>
</evidence>
<keyword evidence="9 10" id="KW-0472">Membrane</keyword>
<name>A0AAN8ZT48_HALRR</name>
<evidence type="ECO:0000256" key="3">
    <source>
        <dbReference type="ARBA" id="ARBA00022448"/>
    </source>
</evidence>
<evidence type="ECO:0000256" key="8">
    <source>
        <dbReference type="ARBA" id="ARBA00023098"/>
    </source>
</evidence>
<dbReference type="GO" id="GO:0006665">
    <property type="term" value="P:sphingolipid metabolic process"/>
    <property type="evidence" value="ECO:0007669"/>
    <property type="project" value="TreeGrafter"/>
</dbReference>
<sequence length="237" mass="26830">MAEAENKEYVCINCASKAKAIYKRSDGNFIKLLDCLKCGQPVDRYVECEKSIIFMDMVLQDISAYRHILFNADNFTPQFYLKLAISLVLSEAYIRWTYFAEIQSIKTGIKNNEAYLYMMCLVAAVELGLFGLIIYMYSFIALWCSQGLLIYNACLLGQCGRLANIPAMIWYETSSLIFQLLKLAFVIVSSIQSIRVALHIGILESVILIAIASVASYSSTLILQPLLIEAYQSYYEV</sequence>
<evidence type="ECO:0000256" key="10">
    <source>
        <dbReference type="RuleBase" id="RU368065"/>
    </source>
</evidence>
<feature type="transmembrane region" description="Helical" evidence="10">
    <location>
        <begin position="176"/>
        <end position="194"/>
    </location>
</feature>
<dbReference type="GO" id="GO:0016125">
    <property type="term" value="P:sterol metabolic process"/>
    <property type="evidence" value="ECO:0007669"/>
    <property type="project" value="UniProtKB-UniRule"/>
</dbReference>
<evidence type="ECO:0000256" key="7">
    <source>
        <dbReference type="ARBA" id="ARBA00023055"/>
    </source>
</evidence>
<comment type="similarity">
    <text evidence="2 10">Belongs to the ARV1 family.</text>
</comment>
<dbReference type="Pfam" id="PF04161">
    <property type="entry name" value="Arv1"/>
    <property type="match status" value="1"/>
</dbReference>
<keyword evidence="7 10" id="KW-0445">Lipid transport</keyword>
<evidence type="ECO:0000256" key="4">
    <source>
        <dbReference type="ARBA" id="ARBA00022692"/>
    </source>
</evidence>
<comment type="subcellular location">
    <subcellularLocation>
        <location evidence="1 10">Endoplasmic reticulum membrane</location>
        <topology evidence="1 10">Multi-pass membrane protein</topology>
    </subcellularLocation>
</comment>
<gene>
    <name evidence="11" type="primary">ARV1</name>
    <name evidence="11" type="ORF">SK128_028598</name>
</gene>
<dbReference type="PANTHER" id="PTHR14467">
    <property type="entry name" value="ARV1"/>
    <property type="match status" value="1"/>
</dbReference>